<evidence type="ECO:0000313" key="2">
    <source>
        <dbReference type="EMBL" id="ACO73661.1"/>
    </source>
</evidence>
<dbReference type="AlphaFoldDB" id="C1DD26"/>
<dbReference type="EC" id="3.1.4.46" evidence="2"/>
<dbReference type="eggNOG" id="COG0584">
    <property type="taxonomic scope" value="Bacteria"/>
</dbReference>
<dbReference type="NCBIfam" id="NF006989">
    <property type="entry name" value="PRK09454.1"/>
    <property type="match status" value="1"/>
</dbReference>
<dbReference type="GO" id="GO:0006629">
    <property type="term" value="P:lipid metabolic process"/>
    <property type="evidence" value="ECO:0007669"/>
    <property type="project" value="InterPro"/>
</dbReference>
<keyword evidence="2" id="KW-0378">Hydrolase</keyword>
<dbReference type="Proteomes" id="UP000002010">
    <property type="component" value="Chromosome"/>
</dbReference>
<gene>
    <name evidence="2" type="ordered locus">LHK_00668</name>
</gene>
<evidence type="ECO:0000259" key="1">
    <source>
        <dbReference type="PROSITE" id="PS51704"/>
    </source>
</evidence>
<evidence type="ECO:0000313" key="3">
    <source>
        <dbReference type="Proteomes" id="UP000002010"/>
    </source>
</evidence>
<name>C1DD26_LARHH</name>
<dbReference type="InterPro" id="IPR017946">
    <property type="entry name" value="PLC-like_Pdiesterase_TIM-brl"/>
</dbReference>
<feature type="domain" description="GP-PDE" evidence="1">
    <location>
        <begin position="9"/>
        <end position="248"/>
    </location>
</feature>
<dbReference type="Pfam" id="PF03009">
    <property type="entry name" value="GDPD"/>
    <property type="match status" value="1"/>
</dbReference>
<dbReference type="STRING" id="557598.LHK_00668"/>
<dbReference type="Gene3D" id="3.20.20.190">
    <property type="entry name" value="Phosphatidylinositol (PI) phosphodiesterase"/>
    <property type="match status" value="1"/>
</dbReference>
<protein>
    <submittedName>
        <fullName evidence="2">Glycerophosphoryl diester phosphodiesterase</fullName>
        <ecNumber evidence="2">3.1.4.46</ecNumber>
    </submittedName>
</protein>
<dbReference type="SUPFAM" id="SSF51695">
    <property type="entry name" value="PLC-like phosphodiesterases"/>
    <property type="match status" value="1"/>
</dbReference>
<dbReference type="KEGG" id="lhk:LHK_00668"/>
<dbReference type="HOGENOM" id="CLU_030006_3_2_4"/>
<dbReference type="GO" id="GO:0008889">
    <property type="term" value="F:glycerophosphodiester phosphodiesterase activity"/>
    <property type="evidence" value="ECO:0007669"/>
    <property type="project" value="UniProtKB-EC"/>
</dbReference>
<organism evidence="2 3">
    <name type="scientific">Laribacter hongkongensis (strain HLHK9)</name>
    <dbReference type="NCBI Taxonomy" id="557598"/>
    <lineage>
        <taxon>Bacteria</taxon>
        <taxon>Pseudomonadati</taxon>
        <taxon>Pseudomonadota</taxon>
        <taxon>Betaproteobacteria</taxon>
        <taxon>Neisseriales</taxon>
        <taxon>Aquaspirillaceae</taxon>
        <taxon>Laribacter</taxon>
    </lineage>
</organism>
<dbReference type="InterPro" id="IPR030395">
    <property type="entry name" value="GP_PDE_dom"/>
</dbReference>
<dbReference type="EMBL" id="CP001154">
    <property type="protein sequence ID" value="ACO73661.1"/>
    <property type="molecule type" value="Genomic_DNA"/>
</dbReference>
<dbReference type="PANTHER" id="PTHR46211">
    <property type="entry name" value="GLYCEROPHOSPHORYL DIESTER PHOSPHODIESTERASE"/>
    <property type="match status" value="1"/>
</dbReference>
<dbReference type="PANTHER" id="PTHR46211:SF1">
    <property type="entry name" value="GLYCEROPHOSPHODIESTER PHOSPHODIESTERASE, CYTOPLASMIC"/>
    <property type="match status" value="1"/>
</dbReference>
<proteinExistence type="predicted"/>
<keyword evidence="3" id="KW-1185">Reference proteome</keyword>
<reference evidence="2 3" key="1">
    <citation type="journal article" date="2009" name="PLoS Genet.">
        <title>The complete genome and proteome of Laribacter hongkongensis reveal potential mechanisms for adaptations to different temperatures and habitats.</title>
        <authorList>
            <person name="Woo P.C."/>
            <person name="Lau S.K."/>
            <person name="Tse H."/>
            <person name="Teng J.L."/>
            <person name="Curreem S.O."/>
            <person name="Tsang A.K."/>
            <person name="Fan R.Y."/>
            <person name="Wong G.K."/>
            <person name="Huang Y."/>
            <person name="Loman N.J."/>
            <person name="Snyder L.A."/>
            <person name="Cai J.J."/>
            <person name="Huang J.D."/>
            <person name="Mak W."/>
            <person name="Pallen M.J."/>
            <person name="Lok S."/>
            <person name="Yuen K.Y."/>
        </authorList>
    </citation>
    <scope>NUCLEOTIDE SEQUENCE [LARGE SCALE GENOMIC DNA]</scope>
    <source>
        <strain evidence="2 3">HLHK9</strain>
    </source>
</reference>
<dbReference type="RefSeq" id="WP_012696153.1">
    <property type="nucleotide sequence ID" value="NC_012559.1"/>
</dbReference>
<dbReference type="PROSITE" id="PS51704">
    <property type="entry name" value="GP_PDE"/>
    <property type="match status" value="1"/>
</dbReference>
<accession>C1DD26</accession>
<sequence length="250" mass="26640">MTTPRWPYPDLLAHRGGGRLAPENTLSALVAGALFGSRMAEFDVRLSRDNVPFLLHDDTLERTTNGQGPAAGQDWQQLARLDAGSWFDPRFAGEELPRLADAARVCREHGLAANVEIKPCPGREAETGRIVATECAHGWQRAAVPPLLSSFSPEALLAARAAAPQLNLGWLIEGPLPADWLAQARTLGVMALHLEHALVDAPLVGAAHAVGLAVLAWTVNDLATARRLRTLGVDALCTDVPDELAAGSQP</sequence>